<evidence type="ECO:0000256" key="1">
    <source>
        <dbReference type="ARBA" id="ARBA00000971"/>
    </source>
</evidence>
<dbReference type="Pfam" id="PF00639">
    <property type="entry name" value="Rotamase"/>
    <property type="match status" value="1"/>
</dbReference>
<dbReference type="EMBL" id="JHEG02000001">
    <property type="protein sequence ID" value="KIE13893.1"/>
    <property type="molecule type" value="Genomic_DNA"/>
</dbReference>
<feature type="domain" description="PpiC" evidence="7">
    <location>
        <begin position="108"/>
        <end position="206"/>
    </location>
</feature>
<evidence type="ECO:0000256" key="4">
    <source>
        <dbReference type="ARBA" id="ARBA00023110"/>
    </source>
</evidence>
<comment type="catalytic activity">
    <reaction evidence="1">
        <text>[protein]-peptidylproline (omega=180) = [protein]-peptidylproline (omega=0)</text>
        <dbReference type="Rhea" id="RHEA:16237"/>
        <dbReference type="Rhea" id="RHEA-COMP:10747"/>
        <dbReference type="Rhea" id="RHEA-COMP:10748"/>
        <dbReference type="ChEBI" id="CHEBI:83833"/>
        <dbReference type="ChEBI" id="CHEBI:83834"/>
        <dbReference type="EC" id="5.2.1.8"/>
    </reaction>
</comment>
<evidence type="ECO:0000256" key="3">
    <source>
        <dbReference type="ARBA" id="ARBA00022729"/>
    </source>
</evidence>
<evidence type="ECO:0000256" key="2">
    <source>
        <dbReference type="ARBA" id="ARBA00013194"/>
    </source>
</evidence>
<dbReference type="InterPro" id="IPR050245">
    <property type="entry name" value="PrsA_foldase"/>
</dbReference>
<evidence type="ECO:0000256" key="5">
    <source>
        <dbReference type="ARBA" id="ARBA00023235"/>
    </source>
</evidence>
<accession>A0A0C1RE52</accession>
<comment type="caution">
    <text evidence="8">The sequence shown here is derived from an EMBL/GenBank/DDBJ whole genome shotgun (WGS) entry which is preliminary data.</text>
</comment>
<organism evidence="8">
    <name type="scientific">Tolypothrix bouteillei VB521301</name>
    <dbReference type="NCBI Taxonomy" id="1479485"/>
    <lineage>
        <taxon>Bacteria</taxon>
        <taxon>Bacillati</taxon>
        <taxon>Cyanobacteriota</taxon>
        <taxon>Cyanophyceae</taxon>
        <taxon>Nostocales</taxon>
        <taxon>Tolypothrichaceae</taxon>
        <taxon>Tolypothrix</taxon>
    </lineage>
</organism>
<dbReference type="EC" id="5.2.1.8" evidence="2"/>
<keyword evidence="4 6" id="KW-0697">Rotamase</keyword>
<dbReference type="PANTHER" id="PTHR47245">
    <property type="entry name" value="PEPTIDYLPROLYL ISOMERASE"/>
    <property type="match status" value="1"/>
</dbReference>
<keyword evidence="3" id="KW-0732">Signal</keyword>
<proteinExistence type="predicted"/>
<evidence type="ECO:0000259" key="7">
    <source>
        <dbReference type="PROSITE" id="PS50198"/>
    </source>
</evidence>
<dbReference type="Gene3D" id="3.10.50.40">
    <property type="match status" value="1"/>
</dbReference>
<reference evidence="8" key="1">
    <citation type="journal article" date="2015" name="Genome Announc.">
        <title>Draft Genome Sequence of Tolypothrix boutellei Strain VB521301.</title>
        <authorList>
            <person name="Chandrababunaidu M.M."/>
            <person name="Singh D."/>
            <person name="Sen D."/>
            <person name="Bhan S."/>
            <person name="Das S."/>
            <person name="Gupta A."/>
            <person name="Adhikary S.P."/>
            <person name="Tripathy S."/>
        </authorList>
    </citation>
    <scope>NUCLEOTIDE SEQUENCE</scope>
    <source>
        <strain evidence="8">VB521301</strain>
    </source>
</reference>
<dbReference type="OrthoDB" id="507969at2"/>
<dbReference type="InterPro" id="IPR046357">
    <property type="entry name" value="PPIase_dom_sf"/>
</dbReference>
<sequence>MAQILQFGNRTVTEAEVFRLLAEYQMLPQLCRSMIIDSAIASVTLTVEERKSAIEQFYQKNQITTPELLQSWLLTYGMTTEQLEALATKELRIEKFKMATWGAKIESIFLNNKSQLDKVVYSLIRTPSMEVAQELFFRILAGEQTFAECAKEYSQGAEAQTGGLLGPVPLSQPHPTIAKMLSTSQPGELLPPTKLGEWVVILRLEKFISAQLDDAMRAFLLNQMFETMLAEAIRNAQPTILNDTPTPVLLTR</sequence>
<dbReference type="SUPFAM" id="SSF109998">
    <property type="entry name" value="Triger factor/SurA peptide-binding domain-like"/>
    <property type="match status" value="1"/>
</dbReference>
<dbReference type="GO" id="GO:0003755">
    <property type="term" value="F:peptidyl-prolyl cis-trans isomerase activity"/>
    <property type="evidence" value="ECO:0007669"/>
    <property type="project" value="UniProtKB-KW"/>
</dbReference>
<dbReference type="PANTHER" id="PTHR47245:SF1">
    <property type="entry name" value="FOLDASE PROTEIN PRSA"/>
    <property type="match status" value="1"/>
</dbReference>
<gene>
    <name evidence="8" type="ORF">DA73_0200525</name>
</gene>
<dbReference type="STRING" id="1479485.DA73_0200525"/>
<dbReference type="AlphaFoldDB" id="A0A0C1RE52"/>
<protein>
    <recommendedName>
        <fullName evidence="2">peptidylprolyl isomerase</fullName>
        <ecNumber evidence="2">5.2.1.8</ecNumber>
    </recommendedName>
</protein>
<evidence type="ECO:0000256" key="6">
    <source>
        <dbReference type="PROSITE-ProRule" id="PRU00278"/>
    </source>
</evidence>
<keyword evidence="5 6" id="KW-0413">Isomerase</keyword>
<dbReference type="InterPro" id="IPR000297">
    <property type="entry name" value="PPIase_PpiC"/>
</dbReference>
<dbReference type="SUPFAM" id="SSF54534">
    <property type="entry name" value="FKBP-like"/>
    <property type="match status" value="1"/>
</dbReference>
<dbReference type="PROSITE" id="PS50198">
    <property type="entry name" value="PPIC_PPIASE_2"/>
    <property type="match status" value="1"/>
</dbReference>
<evidence type="ECO:0000313" key="8">
    <source>
        <dbReference type="EMBL" id="KIE13893.1"/>
    </source>
</evidence>
<name>A0A0C1RE52_9CYAN</name>
<dbReference type="InterPro" id="IPR027304">
    <property type="entry name" value="Trigger_fact/SurA_dom_sf"/>
</dbReference>